<feature type="compositionally biased region" description="Polar residues" evidence="8">
    <location>
        <begin position="7"/>
        <end position="16"/>
    </location>
</feature>
<evidence type="ECO:0000313" key="17">
    <source>
        <dbReference type="Proteomes" id="UP001209486"/>
    </source>
</evidence>
<reference evidence="10 17" key="2">
    <citation type="submission" date="2019-08" db="EMBL/GenBank/DDBJ databases">
        <title>Comparison of rpoB and gyrB Sequences from Mobiluncus Species and Development of a Multiplex PCR Method for Clinical Detection of Mobiluncus curtisii and Mobiluncus mulieris.</title>
        <authorList>
            <person name="Yang L."/>
            <person name="Shen Y."/>
            <person name="Xu G."/>
            <person name="Shu L.-B."/>
            <person name="Hu J."/>
            <person name="Zhang R."/>
            <person name="Wang Y."/>
            <person name="Zhou H.-W."/>
            <person name="Zhang X."/>
        </authorList>
    </citation>
    <scope>NUCLEOTIDE SEQUENCE [LARGE SCALE GENOMIC DNA]</scope>
    <source>
        <strain evidence="10 17">M26</strain>
    </source>
</reference>
<sequence length="362" mass="38794">MTENPDKTTSTQTLAESNIEKPKNSTPTMLRRVLHANEFYLFLVLLGVSLLIQARSGQFFTINNLLDLANAMIVPGLFAIGAHMVLVSGGIDVSFPALGSLAVYAVARFMVDIDFRGPFLVVLLIIMAVGALLGAFNGLFTSQLAAPTLIITLGTMNVFAGIMQGALGAVQISRLPEPIDKFGRAVLLRVENVHQGTQSILPATFIFFVIVLVLIGFVMKYTMFGRALYAMGGDEQAAIRVGFRVKWIKFWLYVIVGVIAAIAGLMSVSVTHQMNPTDLLGMEMMVIAAVVLGGTAITGGKGSLLGVVMGTMLIAIIQTNMIMAGIPTTGKRFVLGLMIIIGTGISAVQLTRSRKRQRLTAE</sequence>
<dbReference type="EMBL" id="UGGQ01000006">
    <property type="protein sequence ID" value="STO16407.1"/>
    <property type="molecule type" value="Genomic_DNA"/>
</dbReference>
<feature type="transmembrane region" description="Helical" evidence="9">
    <location>
        <begin position="39"/>
        <end position="56"/>
    </location>
</feature>
<dbReference type="PANTHER" id="PTHR32196">
    <property type="entry name" value="ABC TRANSPORTER PERMEASE PROTEIN YPHD-RELATED-RELATED"/>
    <property type="match status" value="1"/>
</dbReference>
<feature type="region of interest" description="Disordered" evidence="8">
    <location>
        <begin position="1"/>
        <end position="23"/>
    </location>
</feature>
<evidence type="ECO:0000256" key="5">
    <source>
        <dbReference type="ARBA" id="ARBA00022692"/>
    </source>
</evidence>
<name>A0A2J9KN66_9ACTO</name>
<comment type="subcellular location">
    <subcellularLocation>
        <location evidence="1">Cell membrane</location>
        <topology evidence="1">Multi-pass membrane protein</topology>
    </subcellularLocation>
</comment>
<dbReference type="EMBL" id="VSZY01000001">
    <property type="protein sequence ID" value="MCU9967962.1"/>
    <property type="molecule type" value="Genomic_DNA"/>
</dbReference>
<proteinExistence type="predicted"/>
<accession>A0A2J9KN66</accession>
<evidence type="ECO:0000313" key="10">
    <source>
        <dbReference type="EMBL" id="MCU9967962.1"/>
    </source>
</evidence>
<dbReference type="RefSeq" id="WP_004013643.1">
    <property type="nucleotide sequence ID" value="NZ_CAMPUA010000001.1"/>
</dbReference>
<dbReference type="Proteomes" id="UP000575397">
    <property type="component" value="Unassembled WGS sequence"/>
</dbReference>
<evidence type="ECO:0000313" key="15">
    <source>
        <dbReference type="Proteomes" id="UP000575397"/>
    </source>
</evidence>
<dbReference type="Proteomes" id="UP000582487">
    <property type="component" value="Unassembled WGS sequence"/>
</dbReference>
<feature type="transmembrane region" description="Helical" evidence="9">
    <location>
        <begin position="200"/>
        <end position="219"/>
    </location>
</feature>
<evidence type="ECO:0000256" key="4">
    <source>
        <dbReference type="ARBA" id="ARBA00022519"/>
    </source>
</evidence>
<evidence type="ECO:0000313" key="11">
    <source>
        <dbReference type="EMBL" id="NMW93231.1"/>
    </source>
</evidence>
<evidence type="ECO:0000256" key="2">
    <source>
        <dbReference type="ARBA" id="ARBA00022448"/>
    </source>
</evidence>
<comment type="caution">
    <text evidence="11">The sequence shown here is derived from an EMBL/GenBank/DDBJ whole genome shotgun (WGS) entry which is preliminary data.</text>
</comment>
<dbReference type="GO" id="GO:0022857">
    <property type="term" value="F:transmembrane transporter activity"/>
    <property type="evidence" value="ECO:0007669"/>
    <property type="project" value="InterPro"/>
</dbReference>
<evidence type="ECO:0000313" key="14">
    <source>
        <dbReference type="Proteomes" id="UP000255284"/>
    </source>
</evidence>
<dbReference type="CDD" id="cd06579">
    <property type="entry name" value="TM_PBP1_transp_AraH_like"/>
    <property type="match status" value="1"/>
</dbReference>
<feature type="transmembrane region" description="Helical" evidence="9">
    <location>
        <begin position="280"/>
        <end position="297"/>
    </location>
</feature>
<keyword evidence="3" id="KW-1003">Cell membrane</keyword>
<dbReference type="EMBL" id="JABCUS010000005">
    <property type="protein sequence ID" value="NMX02949.1"/>
    <property type="molecule type" value="Genomic_DNA"/>
</dbReference>
<dbReference type="InterPro" id="IPR001851">
    <property type="entry name" value="ABC_transp_permease"/>
</dbReference>
<feature type="transmembrane region" description="Helical" evidence="9">
    <location>
        <begin position="68"/>
        <end position="86"/>
    </location>
</feature>
<evidence type="ECO:0000313" key="16">
    <source>
        <dbReference type="Proteomes" id="UP000582487"/>
    </source>
</evidence>
<dbReference type="Proteomes" id="UP000255284">
    <property type="component" value="Unassembled WGS sequence"/>
</dbReference>
<evidence type="ECO:0000313" key="13">
    <source>
        <dbReference type="EMBL" id="STO16407.1"/>
    </source>
</evidence>
<evidence type="ECO:0000256" key="1">
    <source>
        <dbReference type="ARBA" id="ARBA00004651"/>
    </source>
</evidence>
<feature type="transmembrane region" description="Helical" evidence="9">
    <location>
        <begin position="332"/>
        <end position="350"/>
    </location>
</feature>
<dbReference type="OrthoDB" id="9808136at2"/>
<dbReference type="GeneID" id="61168949"/>
<dbReference type="PANTHER" id="PTHR32196:SF21">
    <property type="entry name" value="ABC TRANSPORTER PERMEASE PROTEIN YPHD-RELATED"/>
    <property type="match status" value="1"/>
</dbReference>
<evidence type="ECO:0000256" key="8">
    <source>
        <dbReference type="SAM" id="MobiDB-lite"/>
    </source>
</evidence>
<reference evidence="15 16" key="3">
    <citation type="submission" date="2020-04" db="EMBL/GenBank/DDBJ databases">
        <title>Antimicrobial susceptibility and clonality of vaginal-derived multi-drug resistant Mobiluncus isolates in China.</title>
        <authorList>
            <person name="Zhang X."/>
        </authorList>
    </citation>
    <scope>NUCLEOTIDE SEQUENCE [LARGE SCALE GENOMIC DNA]</scope>
    <source>
        <strain evidence="12 15">12</strain>
        <strain evidence="11 16">7</strain>
    </source>
</reference>
<reference evidence="13 14" key="1">
    <citation type="submission" date="2018-06" db="EMBL/GenBank/DDBJ databases">
        <authorList>
            <consortium name="Pathogen Informatics"/>
            <person name="Doyle S."/>
        </authorList>
    </citation>
    <scope>NUCLEOTIDE SEQUENCE [LARGE SCALE GENOMIC DNA]</scope>
    <source>
        <strain evidence="13 14">NCTC11819</strain>
    </source>
</reference>
<evidence type="ECO:0000256" key="7">
    <source>
        <dbReference type="ARBA" id="ARBA00023136"/>
    </source>
</evidence>
<dbReference type="GO" id="GO:0005886">
    <property type="term" value="C:plasma membrane"/>
    <property type="evidence" value="ECO:0007669"/>
    <property type="project" value="UniProtKB-SubCell"/>
</dbReference>
<dbReference type="Pfam" id="PF02653">
    <property type="entry name" value="BPD_transp_2"/>
    <property type="match status" value="1"/>
</dbReference>
<keyword evidence="2" id="KW-0813">Transport</keyword>
<evidence type="ECO:0000256" key="6">
    <source>
        <dbReference type="ARBA" id="ARBA00022989"/>
    </source>
</evidence>
<keyword evidence="7 9" id="KW-0472">Membrane</keyword>
<feature type="transmembrane region" description="Helical" evidence="9">
    <location>
        <begin position="117"/>
        <end position="136"/>
    </location>
</feature>
<protein>
    <submittedName>
        <fullName evidence="11">ABC transporter permease</fullName>
    </submittedName>
    <submittedName>
        <fullName evidence="13">D-allose transport system permease protein AlsC</fullName>
    </submittedName>
</protein>
<feature type="transmembrane region" description="Helical" evidence="9">
    <location>
        <begin position="304"/>
        <end position="326"/>
    </location>
</feature>
<feature type="transmembrane region" description="Helical" evidence="9">
    <location>
        <begin position="148"/>
        <end position="172"/>
    </location>
</feature>
<dbReference type="AlphaFoldDB" id="A0A2J9KN66"/>
<evidence type="ECO:0000256" key="3">
    <source>
        <dbReference type="ARBA" id="ARBA00022475"/>
    </source>
</evidence>
<dbReference type="Proteomes" id="UP001209486">
    <property type="component" value="Unassembled WGS sequence"/>
</dbReference>
<keyword evidence="5 9" id="KW-0812">Transmembrane</keyword>
<keyword evidence="6 9" id="KW-1133">Transmembrane helix</keyword>
<feature type="transmembrane region" description="Helical" evidence="9">
    <location>
        <begin position="250"/>
        <end position="268"/>
    </location>
</feature>
<evidence type="ECO:0000256" key="9">
    <source>
        <dbReference type="SAM" id="Phobius"/>
    </source>
</evidence>
<organism evidence="11 16">
    <name type="scientific">Mobiluncus mulieris</name>
    <dbReference type="NCBI Taxonomy" id="2052"/>
    <lineage>
        <taxon>Bacteria</taxon>
        <taxon>Bacillati</taxon>
        <taxon>Actinomycetota</taxon>
        <taxon>Actinomycetes</taxon>
        <taxon>Actinomycetales</taxon>
        <taxon>Actinomycetaceae</taxon>
        <taxon>Mobiluncus</taxon>
    </lineage>
</organism>
<evidence type="ECO:0000313" key="12">
    <source>
        <dbReference type="EMBL" id="NMX02949.1"/>
    </source>
</evidence>
<dbReference type="EMBL" id="JABCUV010000005">
    <property type="protein sequence ID" value="NMW93231.1"/>
    <property type="molecule type" value="Genomic_DNA"/>
</dbReference>
<gene>
    <name evidence="13" type="primary">alsC_1</name>
    <name evidence="10" type="ORF">FYZ43_00690</name>
    <name evidence="11" type="ORF">HHJ74_05905</name>
    <name evidence="12" type="ORF">HHJ77_03115</name>
    <name evidence="13" type="ORF">NCTC11819_00974</name>
</gene>
<keyword evidence="4" id="KW-0997">Cell inner membrane</keyword>